<dbReference type="PROSITE" id="PS00092">
    <property type="entry name" value="N6_MTASE"/>
    <property type="match status" value="1"/>
</dbReference>
<evidence type="ECO:0000256" key="1">
    <source>
        <dbReference type="ARBA" id="ARBA00006594"/>
    </source>
</evidence>
<dbReference type="GO" id="GO:0008170">
    <property type="term" value="F:N-methyltransferase activity"/>
    <property type="evidence" value="ECO:0007669"/>
    <property type="project" value="InterPro"/>
</dbReference>
<dbReference type="OrthoDB" id="9816288at2"/>
<reference evidence="8 9" key="2">
    <citation type="submission" date="2011-10" db="EMBL/GenBank/DDBJ databases">
        <title>The Genome Sequence of Simonsiella muelleri ATCC 29453.</title>
        <authorList>
            <consortium name="The Broad Institute Genome Sequencing Platform"/>
            <consortium name="The Broad Institute Genome Sequencing Center for Infectious Disease"/>
            <person name="Earl A."/>
            <person name="Ward D."/>
            <person name="Feldgarden M."/>
            <person name="Gevers D."/>
            <person name="Izard J."/>
            <person name="Baranova O.V."/>
            <person name="Blanton J.M."/>
            <person name="Tanner A.C."/>
            <person name="Dewhirst F."/>
            <person name="Young S.K."/>
            <person name="Zeng Q."/>
            <person name="Gargeya S."/>
            <person name="Fitzgerald M."/>
            <person name="Haas B."/>
            <person name="Abouelleil A."/>
            <person name="Alvarado L."/>
            <person name="Arachchi H.M."/>
            <person name="Berlin A."/>
            <person name="Brown A."/>
            <person name="Chapman S.B."/>
            <person name="Chen Z."/>
            <person name="Dunbar C."/>
            <person name="Freedman E."/>
            <person name="Gearin G."/>
            <person name="Goldberg J."/>
            <person name="Griggs A."/>
            <person name="Gujja S."/>
            <person name="Heiman D."/>
            <person name="Howarth C."/>
            <person name="Larson L."/>
            <person name="Lui A."/>
            <person name="MacDonald P.J.P."/>
            <person name="Montmayeur A."/>
            <person name="Murphy C."/>
            <person name="Neiman D."/>
            <person name="Pearson M."/>
            <person name="Priest M."/>
            <person name="Roberts A."/>
            <person name="Saif S."/>
            <person name="Shea T."/>
            <person name="Shenoy N."/>
            <person name="Sisk P."/>
            <person name="Stolte C."/>
            <person name="Sykes S."/>
            <person name="Wortman J."/>
            <person name="Nusbaum C."/>
            <person name="Birren B."/>
        </authorList>
    </citation>
    <scope>NUCLEOTIDE SEQUENCE [LARGE SCALE GENOMIC DNA]</scope>
    <source>
        <strain evidence="8 9">ATCC 29453</strain>
    </source>
</reference>
<dbReference type="InterPro" id="IPR029063">
    <property type="entry name" value="SAM-dependent_MTases_sf"/>
</dbReference>
<dbReference type="EMBL" id="ADCY02000024">
    <property type="protein sequence ID" value="EFG30886.1"/>
    <property type="molecule type" value="Genomic_DNA"/>
</dbReference>
<name>V9HL46_9NEIS</name>
<dbReference type="HOGENOM" id="CLU_020164_2_2_4"/>
<accession>V9HL46</accession>
<organism evidence="8 9">
    <name type="scientific">Simonsiella muelleri ATCC 29453</name>
    <dbReference type="NCBI Taxonomy" id="641147"/>
    <lineage>
        <taxon>Bacteria</taxon>
        <taxon>Pseudomonadati</taxon>
        <taxon>Pseudomonadota</taxon>
        <taxon>Betaproteobacteria</taxon>
        <taxon>Neisseriales</taxon>
        <taxon>Neisseriaceae</taxon>
        <taxon>Simonsiella</taxon>
    </lineage>
</organism>
<gene>
    <name evidence="8" type="ORF">HMPREF9021_01114</name>
</gene>
<dbReference type="PRINTS" id="PR00506">
    <property type="entry name" value="D21N6MTFRASE"/>
</dbReference>
<dbReference type="InterPro" id="IPR002941">
    <property type="entry name" value="DNA_methylase_N4/N6"/>
</dbReference>
<reference evidence="8 9" key="1">
    <citation type="submission" date="2010-03" db="EMBL/GenBank/DDBJ databases">
        <authorList>
            <consortium name="The Broad Institute Genome Sequencing Platform"/>
            <person name="Ward D."/>
            <person name="Earl A."/>
            <person name="Feldgarden M."/>
            <person name="Gevers D."/>
            <person name="Young S."/>
            <person name="Zeng Q."/>
            <person name="Koehrsen M."/>
            <person name="Alvarado L."/>
            <person name="Berlin A.M."/>
            <person name="Borenstein D."/>
            <person name="Chapman S.B."/>
            <person name="Chen Z."/>
            <person name="Engels R."/>
            <person name="Freedman E."/>
            <person name="Gellesch M."/>
            <person name="Goldberg J."/>
            <person name="Griggs A."/>
            <person name="Gujja S."/>
            <person name="Heilman E.R."/>
            <person name="Heiman D.I."/>
            <person name="Hepburn T.A."/>
            <person name="Howarth C."/>
            <person name="Jen D."/>
            <person name="Larson L."/>
            <person name="Mehta T."/>
            <person name="Park D."/>
            <person name="Pearson M."/>
            <person name="Richards J."/>
            <person name="Roberts A."/>
            <person name="Saif S."/>
            <person name="Shea T.D."/>
            <person name="Shenoy N."/>
            <person name="Sisk P."/>
            <person name="Stolte C."/>
            <person name="Sykes S.N."/>
            <person name="Walk T."/>
            <person name="White J."/>
            <person name="Yandava C."/>
            <person name="Izard J."/>
            <person name="Baranova O.V."/>
            <person name="Blanton J.M."/>
            <person name="Tanner A.C."/>
            <person name="Dewhirst F."/>
            <person name="Haas B."/>
            <person name="Nusbaum C."/>
            <person name="Birren B."/>
        </authorList>
    </citation>
    <scope>NUCLEOTIDE SEQUENCE [LARGE SCALE GENOMIC DNA]</scope>
    <source>
        <strain evidence="8 9">ATCC 29453</strain>
    </source>
</reference>
<dbReference type="STRING" id="641147.HMPREF9021_01114"/>
<proteinExistence type="inferred from homology"/>
<evidence type="ECO:0000256" key="5">
    <source>
        <dbReference type="ARBA" id="ARBA00022691"/>
    </source>
</evidence>
<keyword evidence="4" id="KW-0808">Transferase</keyword>
<keyword evidence="5" id="KW-0949">S-adenosyl-L-methionine</keyword>
<dbReference type="AlphaFoldDB" id="V9HL46"/>
<dbReference type="InterPro" id="IPR002295">
    <property type="entry name" value="N4/N6-MTase_EcoPI_Mod-like"/>
</dbReference>
<evidence type="ECO:0000256" key="6">
    <source>
        <dbReference type="ARBA" id="ARBA00047942"/>
    </source>
</evidence>
<keyword evidence="3" id="KW-0489">Methyltransferase</keyword>
<dbReference type="Pfam" id="PF01555">
    <property type="entry name" value="N6_N4_Mtase"/>
    <property type="match status" value="1"/>
</dbReference>
<evidence type="ECO:0000313" key="9">
    <source>
        <dbReference type="Proteomes" id="UP000017813"/>
    </source>
</evidence>
<keyword evidence="9" id="KW-1185">Reference proteome</keyword>
<dbReference type="GO" id="GO:0009007">
    <property type="term" value="F:site-specific DNA-methyltransferase (adenine-specific) activity"/>
    <property type="evidence" value="ECO:0007669"/>
    <property type="project" value="UniProtKB-EC"/>
</dbReference>
<dbReference type="GO" id="GO:0003677">
    <property type="term" value="F:DNA binding"/>
    <property type="evidence" value="ECO:0007669"/>
    <property type="project" value="InterPro"/>
</dbReference>
<evidence type="ECO:0000256" key="4">
    <source>
        <dbReference type="ARBA" id="ARBA00022679"/>
    </source>
</evidence>
<dbReference type="KEGG" id="smur:BWP33_04195"/>
<evidence type="ECO:0000259" key="7">
    <source>
        <dbReference type="Pfam" id="PF01555"/>
    </source>
</evidence>
<feature type="domain" description="DNA methylase N-4/N-6" evidence="7">
    <location>
        <begin position="22"/>
        <end position="348"/>
    </location>
</feature>
<evidence type="ECO:0000256" key="2">
    <source>
        <dbReference type="ARBA" id="ARBA00011900"/>
    </source>
</evidence>
<dbReference type="RefSeq" id="WP_002641812.1">
    <property type="nucleotide sequence ID" value="NZ_JH815302.1"/>
</dbReference>
<dbReference type="EC" id="2.1.1.72" evidence="2"/>
<dbReference type="Gene3D" id="3.40.50.150">
    <property type="entry name" value="Vaccinia Virus protein VP39"/>
    <property type="match status" value="1"/>
</dbReference>
<dbReference type="eggNOG" id="COG2189">
    <property type="taxonomic scope" value="Bacteria"/>
</dbReference>
<dbReference type="GO" id="GO:0032259">
    <property type="term" value="P:methylation"/>
    <property type="evidence" value="ECO:0007669"/>
    <property type="project" value="UniProtKB-KW"/>
</dbReference>
<evidence type="ECO:0000313" key="8">
    <source>
        <dbReference type="EMBL" id="EFG30886.1"/>
    </source>
</evidence>
<dbReference type="SUPFAM" id="SSF53335">
    <property type="entry name" value="S-adenosyl-L-methionine-dependent methyltransferases"/>
    <property type="match status" value="1"/>
</dbReference>
<comment type="caution">
    <text evidence="8">The sequence shown here is derived from an EMBL/GenBank/DDBJ whole genome shotgun (WGS) entry which is preliminary data.</text>
</comment>
<dbReference type="InterPro" id="IPR002052">
    <property type="entry name" value="DNA_methylase_N6_adenine_CS"/>
</dbReference>
<dbReference type="Proteomes" id="UP000017813">
    <property type="component" value="Unassembled WGS sequence"/>
</dbReference>
<comment type="catalytic activity">
    <reaction evidence="6">
        <text>a 2'-deoxyadenosine in DNA + S-adenosyl-L-methionine = an N(6)-methyl-2'-deoxyadenosine in DNA + S-adenosyl-L-homocysteine + H(+)</text>
        <dbReference type="Rhea" id="RHEA:15197"/>
        <dbReference type="Rhea" id="RHEA-COMP:12418"/>
        <dbReference type="Rhea" id="RHEA-COMP:12419"/>
        <dbReference type="ChEBI" id="CHEBI:15378"/>
        <dbReference type="ChEBI" id="CHEBI:57856"/>
        <dbReference type="ChEBI" id="CHEBI:59789"/>
        <dbReference type="ChEBI" id="CHEBI:90615"/>
        <dbReference type="ChEBI" id="CHEBI:90616"/>
        <dbReference type="EC" id="2.1.1.72"/>
    </reaction>
</comment>
<protein>
    <recommendedName>
        <fullName evidence="2">site-specific DNA-methyltransferase (adenine-specific)</fullName>
        <ecNumber evidence="2">2.1.1.72</ecNumber>
    </recommendedName>
</protein>
<sequence>MNKLYVMDAEDCLNRLPENTFQTVYIDPPYNTQSKKFEYHDHYDDWEDFITSKIRKTRQVMQETGVLFVSIDDNKLIELRLICNEVFGKDNFLGMFITRQTTRSNAKHINTIHEYIIAYAKNKRKAPAFEIKRLEIPFYADKLLPLMAEIKKEHKQNGIASATQLLKKRLKEFEKIEYFSFLKNYSIVDENGEICFATDLSTPNGEPCELYIEEIMLHLPALKSRGWSSKEKFIKLFNENKLLFKQGRPYEKHLLSESKDNAMSILNFYSRQGKHDLERLDLGNVFSTAKPVEMIKYLIKISQISHNDKILDFFAGSGTTAQAVLECNQEDNGQREFVLCQVQEEIKNNLYAIEYLSGLGYQSNIAEIIKLRLARLQYFIQFTYEIE</sequence>
<evidence type="ECO:0000256" key="3">
    <source>
        <dbReference type="ARBA" id="ARBA00022603"/>
    </source>
</evidence>
<comment type="similarity">
    <text evidence="1">Belongs to the N(4)/N(6)-methyltransferase family.</text>
</comment>